<keyword evidence="2" id="KW-1185">Reference proteome</keyword>
<organism evidence="1 2">
    <name type="scientific">Dallia pectoralis</name>
    <name type="common">Alaska blackfish</name>
    <dbReference type="NCBI Taxonomy" id="75939"/>
    <lineage>
        <taxon>Eukaryota</taxon>
        <taxon>Metazoa</taxon>
        <taxon>Chordata</taxon>
        <taxon>Craniata</taxon>
        <taxon>Vertebrata</taxon>
        <taxon>Euteleostomi</taxon>
        <taxon>Actinopterygii</taxon>
        <taxon>Neopterygii</taxon>
        <taxon>Teleostei</taxon>
        <taxon>Protacanthopterygii</taxon>
        <taxon>Esociformes</taxon>
        <taxon>Umbridae</taxon>
        <taxon>Dallia</taxon>
    </lineage>
</organism>
<proteinExistence type="predicted"/>
<reference evidence="1" key="1">
    <citation type="submission" date="2021-05" db="EMBL/GenBank/DDBJ databases">
        <authorList>
            <person name="Pan Q."/>
            <person name="Jouanno E."/>
            <person name="Zahm M."/>
            <person name="Klopp C."/>
            <person name="Cabau C."/>
            <person name="Louis A."/>
            <person name="Berthelot C."/>
            <person name="Parey E."/>
            <person name="Roest Crollius H."/>
            <person name="Montfort J."/>
            <person name="Robinson-Rechavi M."/>
            <person name="Bouchez O."/>
            <person name="Lampietro C."/>
            <person name="Lopez Roques C."/>
            <person name="Donnadieu C."/>
            <person name="Postlethwait J."/>
            <person name="Bobe J."/>
            <person name="Dillon D."/>
            <person name="Chandos A."/>
            <person name="von Hippel F."/>
            <person name="Guiguen Y."/>
        </authorList>
    </citation>
    <scope>NUCLEOTIDE SEQUENCE</scope>
    <source>
        <strain evidence="1">YG-Jan2019</strain>
    </source>
</reference>
<dbReference type="Proteomes" id="UP001157502">
    <property type="component" value="Chromosome 20"/>
</dbReference>
<evidence type="ECO:0000313" key="1">
    <source>
        <dbReference type="EMBL" id="KAJ7996321.1"/>
    </source>
</evidence>
<evidence type="ECO:0000313" key="2">
    <source>
        <dbReference type="Proteomes" id="UP001157502"/>
    </source>
</evidence>
<dbReference type="EMBL" id="CM055747">
    <property type="protein sequence ID" value="KAJ7996321.1"/>
    <property type="molecule type" value="Genomic_DNA"/>
</dbReference>
<gene>
    <name evidence="1" type="ORF">DPEC_G00235880</name>
</gene>
<protein>
    <submittedName>
        <fullName evidence="1">Uncharacterized protein</fullName>
    </submittedName>
</protein>
<comment type="caution">
    <text evidence="1">The sequence shown here is derived from an EMBL/GenBank/DDBJ whole genome shotgun (WGS) entry which is preliminary data.</text>
</comment>
<accession>A0ACC2FYD8</accession>
<name>A0ACC2FYD8_DALPE</name>
<sequence length="113" mass="12450">MLRYHAPGQRITKGTGARANALIKQRLSSPRRASRGSSLNSNEASGVREEAKRQDCWTELTVGRRFRESDSGRRGGRQHHSSDRRRWNEAGGRGELRGRSPGSPLSLKGDPGG</sequence>